<evidence type="ECO:0000313" key="4">
    <source>
        <dbReference type="Proteomes" id="UP001237642"/>
    </source>
</evidence>
<sequence length="127" mass="14259">MKQKVVIRVDMSDPKKSRAKAMKIAATFSGVESVAIKGDDKDKLEVIGEEIDTVKLAKLLRKNVGRADLISIGPAKDDKKDEVKIKPKLQVYGSNYPYNYYDGGQVPSYKHVYETRDSYNDPNCSIM</sequence>
<dbReference type="AlphaFoldDB" id="A0AAD8MTU8"/>
<dbReference type="PANTHER" id="PTHR46371">
    <property type="entry name" value="OS04G0464100 PROTEIN"/>
    <property type="match status" value="1"/>
</dbReference>
<proteinExistence type="predicted"/>
<reference evidence="3" key="2">
    <citation type="submission" date="2023-05" db="EMBL/GenBank/DDBJ databases">
        <authorList>
            <person name="Schelkunov M.I."/>
        </authorList>
    </citation>
    <scope>NUCLEOTIDE SEQUENCE</scope>
    <source>
        <strain evidence="3">Hsosn_3</strain>
        <tissue evidence="3">Leaf</tissue>
    </source>
</reference>
<feature type="domain" description="HMA" evidence="2">
    <location>
        <begin position="2"/>
        <end position="68"/>
    </location>
</feature>
<dbReference type="Proteomes" id="UP001237642">
    <property type="component" value="Unassembled WGS sequence"/>
</dbReference>
<dbReference type="Gene3D" id="3.30.70.100">
    <property type="match status" value="1"/>
</dbReference>
<dbReference type="GO" id="GO:0009626">
    <property type="term" value="P:plant-type hypersensitive response"/>
    <property type="evidence" value="ECO:0007669"/>
    <property type="project" value="UniProtKB-KW"/>
</dbReference>
<dbReference type="PROSITE" id="PS50846">
    <property type="entry name" value="HMA_2"/>
    <property type="match status" value="1"/>
</dbReference>
<organism evidence="3 4">
    <name type="scientific">Heracleum sosnowskyi</name>
    <dbReference type="NCBI Taxonomy" id="360622"/>
    <lineage>
        <taxon>Eukaryota</taxon>
        <taxon>Viridiplantae</taxon>
        <taxon>Streptophyta</taxon>
        <taxon>Embryophyta</taxon>
        <taxon>Tracheophyta</taxon>
        <taxon>Spermatophyta</taxon>
        <taxon>Magnoliopsida</taxon>
        <taxon>eudicotyledons</taxon>
        <taxon>Gunneridae</taxon>
        <taxon>Pentapetalae</taxon>
        <taxon>asterids</taxon>
        <taxon>campanulids</taxon>
        <taxon>Apiales</taxon>
        <taxon>Apiaceae</taxon>
        <taxon>Apioideae</taxon>
        <taxon>apioid superclade</taxon>
        <taxon>Tordylieae</taxon>
        <taxon>Tordyliinae</taxon>
        <taxon>Heracleum</taxon>
    </lineage>
</organism>
<dbReference type="GO" id="GO:0046872">
    <property type="term" value="F:metal ion binding"/>
    <property type="evidence" value="ECO:0007669"/>
    <property type="project" value="InterPro"/>
</dbReference>
<dbReference type="EMBL" id="JAUIZM010000004">
    <property type="protein sequence ID" value="KAK1389190.1"/>
    <property type="molecule type" value="Genomic_DNA"/>
</dbReference>
<evidence type="ECO:0000259" key="2">
    <source>
        <dbReference type="PROSITE" id="PS50846"/>
    </source>
</evidence>
<accession>A0AAD8MTU8</accession>
<protein>
    <recommendedName>
        <fullName evidence="2">HMA domain-containing protein</fullName>
    </recommendedName>
</protein>
<comment type="subcellular location">
    <subcellularLocation>
        <location evidence="1">Membrane</location>
        <topology evidence="1">Peripheral membrane protein</topology>
    </subcellularLocation>
</comment>
<comment type="caution">
    <text evidence="3">The sequence shown here is derived from an EMBL/GenBank/DDBJ whole genome shotgun (WGS) entry which is preliminary data.</text>
</comment>
<evidence type="ECO:0000256" key="1">
    <source>
        <dbReference type="ARBA" id="ARBA00004170"/>
    </source>
</evidence>
<reference evidence="3" key="1">
    <citation type="submission" date="2023-02" db="EMBL/GenBank/DDBJ databases">
        <title>Genome of toxic invasive species Heracleum sosnowskyi carries increased number of genes despite the absence of recent whole-genome duplications.</title>
        <authorList>
            <person name="Schelkunov M."/>
            <person name="Shtratnikova V."/>
            <person name="Makarenko M."/>
            <person name="Klepikova A."/>
            <person name="Omelchenko D."/>
            <person name="Novikova G."/>
            <person name="Obukhova E."/>
            <person name="Bogdanov V."/>
            <person name="Penin A."/>
            <person name="Logacheva M."/>
        </authorList>
    </citation>
    <scope>NUCLEOTIDE SEQUENCE</scope>
    <source>
        <strain evidence="3">Hsosn_3</strain>
        <tissue evidence="3">Leaf</tissue>
    </source>
</reference>
<keyword evidence="4" id="KW-1185">Reference proteome</keyword>
<dbReference type="GO" id="GO:0016020">
    <property type="term" value="C:membrane"/>
    <property type="evidence" value="ECO:0007669"/>
    <property type="project" value="UniProtKB-SubCell"/>
</dbReference>
<gene>
    <name evidence="3" type="ORF">POM88_017368</name>
</gene>
<evidence type="ECO:0000313" key="3">
    <source>
        <dbReference type="EMBL" id="KAK1389190.1"/>
    </source>
</evidence>
<dbReference type="InterPro" id="IPR044296">
    <property type="entry name" value="HIPP46"/>
</dbReference>
<dbReference type="InterPro" id="IPR006121">
    <property type="entry name" value="HMA_dom"/>
</dbReference>
<name>A0AAD8MTU8_9APIA</name>